<dbReference type="Proteomes" id="UP000295164">
    <property type="component" value="Unassembled WGS sequence"/>
</dbReference>
<feature type="chain" id="PRO_5020355681" description="TonB C-terminal domain-containing protein" evidence="1">
    <location>
        <begin position="20"/>
        <end position="151"/>
    </location>
</feature>
<evidence type="ECO:0000313" key="3">
    <source>
        <dbReference type="EMBL" id="TCZ68629.1"/>
    </source>
</evidence>
<dbReference type="EMBL" id="SKFH01000025">
    <property type="protein sequence ID" value="TCZ68629.1"/>
    <property type="molecule type" value="Genomic_DNA"/>
</dbReference>
<reference evidence="3 4" key="1">
    <citation type="submission" date="2019-03" db="EMBL/GenBank/DDBJ databases">
        <authorList>
            <person name="Kim M.K.M."/>
        </authorList>
    </citation>
    <scope>NUCLEOTIDE SEQUENCE [LARGE SCALE GENOMIC DNA]</scope>
    <source>
        <strain evidence="3 4">17J68-15</strain>
    </source>
</reference>
<dbReference type="OrthoDB" id="1039448at2"/>
<comment type="caution">
    <text evidence="3">The sequence shown here is derived from an EMBL/GenBank/DDBJ whole genome shotgun (WGS) entry which is preliminary data.</text>
</comment>
<dbReference type="GO" id="GO:0055085">
    <property type="term" value="P:transmembrane transport"/>
    <property type="evidence" value="ECO:0007669"/>
    <property type="project" value="InterPro"/>
</dbReference>
<keyword evidence="1" id="KW-0732">Signal</keyword>
<evidence type="ECO:0000313" key="4">
    <source>
        <dbReference type="Proteomes" id="UP000295164"/>
    </source>
</evidence>
<proteinExistence type="predicted"/>
<dbReference type="RefSeq" id="WP_131852709.1">
    <property type="nucleotide sequence ID" value="NZ_SKFH01000025.1"/>
</dbReference>
<dbReference type="SUPFAM" id="SSF74653">
    <property type="entry name" value="TolA/TonB C-terminal domain"/>
    <property type="match status" value="1"/>
</dbReference>
<dbReference type="Pfam" id="PF03544">
    <property type="entry name" value="TonB_C"/>
    <property type="match status" value="1"/>
</dbReference>
<name>A0A4R4DWJ6_9BACT</name>
<keyword evidence="4" id="KW-1185">Reference proteome</keyword>
<dbReference type="InterPro" id="IPR037682">
    <property type="entry name" value="TonB_C"/>
</dbReference>
<gene>
    <name evidence="3" type="ORF">E0486_13500</name>
</gene>
<dbReference type="AlphaFoldDB" id="A0A4R4DWJ6"/>
<evidence type="ECO:0000256" key="1">
    <source>
        <dbReference type="SAM" id="SignalP"/>
    </source>
</evidence>
<organism evidence="3 4">
    <name type="scientific">Flaviaesturariibacter aridisoli</name>
    <dbReference type="NCBI Taxonomy" id="2545761"/>
    <lineage>
        <taxon>Bacteria</taxon>
        <taxon>Pseudomonadati</taxon>
        <taxon>Bacteroidota</taxon>
        <taxon>Chitinophagia</taxon>
        <taxon>Chitinophagales</taxon>
        <taxon>Chitinophagaceae</taxon>
        <taxon>Flaviaestuariibacter</taxon>
    </lineage>
</organism>
<sequence>MKRTFIAFVLALTASAAFAQTDTERQSLQDVRSYLANSDFVYPYVDTPPFFPGGNDKWSRYVNSSALVLNAGLEAAKQGLKTGFYVVTVRFAINADGSVGESRTIGKEVGYGLEQAALQLVKNSGKWTPANIEGRDTKSWLQMAIRFHVFE</sequence>
<feature type="domain" description="TonB C-terminal" evidence="2">
    <location>
        <begin position="86"/>
        <end position="148"/>
    </location>
</feature>
<dbReference type="Gene3D" id="3.30.1150.10">
    <property type="match status" value="1"/>
</dbReference>
<accession>A0A4R4DWJ6</accession>
<evidence type="ECO:0000259" key="2">
    <source>
        <dbReference type="Pfam" id="PF03544"/>
    </source>
</evidence>
<protein>
    <recommendedName>
        <fullName evidence="2">TonB C-terminal domain-containing protein</fullName>
    </recommendedName>
</protein>
<feature type="signal peptide" evidence="1">
    <location>
        <begin position="1"/>
        <end position="19"/>
    </location>
</feature>